<comment type="caution">
    <text evidence="4">The sequence shown here is derived from an EMBL/GenBank/DDBJ whole genome shotgun (WGS) entry which is preliminary data.</text>
</comment>
<reference evidence="4 5" key="1">
    <citation type="journal article" date="2017" name="Infect. Genet. Evol.">
        <title>The new phylogeny of the genus Mycobacterium: The old and the news.</title>
        <authorList>
            <person name="Tortoli E."/>
            <person name="Fedrizzi T."/>
            <person name="Meehan C.J."/>
            <person name="Trovato A."/>
            <person name="Grottola A."/>
            <person name="Giacobazzi E."/>
            <person name="Serpini G.F."/>
            <person name="Tagliazucchi S."/>
            <person name="Fabio A."/>
            <person name="Bettua C."/>
            <person name="Bertorelli R."/>
            <person name="Frascaro F."/>
            <person name="De Sanctis V."/>
            <person name="Pecorari M."/>
            <person name="Jousson O."/>
            <person name="Segata N."/>
            <person name="Cirillo D.M."/>
        </authorList>
    </citation>
    <scope>NUCLEOTIDE SEQUENCE [LARGE SCALE GENOMIC DNA]</scope>
    <source>
        <strain evidence="4 5">CIP1034565</strain>
    </source>
</reference>
<feature type="region of interest" description="Disordered" evidence="1">
    <location>
        <begin position="411"/>
        <end position="433"/>
    </location>
</feature>
<dbReference type="InterPro" id="IPR013228">
    <property type="entry name" value="PE-PPE_C"/>
</dbReference>
<evidence type="ECO:0000313" key="5">
    <source>
        <dbReference type="Proteomes" id="UP000230551"/>
    </source>
</evidence>
<feature type="chain" id="PRO_5013579543" evidence="2">
    <location>
        <begin position="30"/>
        <end position="433"/>
    </location>
</feature>
<dbReference type="Gene3D" id="3.40.50.1820">
    <property type="entry name" value="alpha/beta hydrolase"/>
    <property type="match status" value="1"/>
</dbReference>
<dbReference type="RefSeq" id="WP_090589502.1">
    <property type="nucleotide sequence ID" value="NZ_CP104302.1"/>
</dbReference>
<dbReference type="OrthoDB" id="4371169at2"/>
<feature type="domain" description="PE-PPE" evidence="3">
    <location>
        <begin position="88"/>
        <end position="281"/>
    </location>
</feature>
<feature type="region of interest" description="Disordered" evidence="1">
    <location>
        <begin position="298"/>
        <end position="324"/>
    </location>
</feature>
<evidence type="ECO:0000256" key="2">
    <source>
        <dbReference type="SAM" id="SignalP"/>
    </source>
</evidence>
<name>A0A2G5P7S0_9MYCO</name>
<evidence type="ECO:0000256" key="1">
    <source>
        <dbReference type="SAM" id="MobiDB-lite"/>
    </source>
</evidence>
<dbReference type="Pfam" id="PF08237">
    <property type="entry name" value="PE-PPE"/>
    <property type="match status" value="1"/>
</dbReference>
<organism evidence="4 5">
    <name type="scientific">Mycolicibacterium brumae</name>
    <dbReference type="NCBI Taxonomy" id="85968"/>
    <lineage>
        <taxon>Bacteria</taxon>
        <taxon>Bacillati</taxon>
        <taxon>Actinomycetota</taxon>
        <taxon>Actinomycetes</taxon>
        <taxon>Mycobacteriales</taxon>
        <taxon>Mycobacteriaceae</taxon>
        <taxon>Mycolicibacterium</taxon>
    </lineage>
</organism>
<feature type="compositionally biased region" description="Polar residues" evidence="1">
    <location>
        <begin position="424"/>
        <end position="433"/>
    </location>
</feature>
<evidence type="ECO:0000259" key="3">
    <source>
        <dbReference type="Pfam" id="PF08237"/>
    </source>
</evidence>
<dbReference type="InterPro" id="IPR029058">
    <property type="entry name" value="AB_hydrolase_fold"/>
</dbReference>
<keyword evidence="5" id="KW-1185">Reference proteome</keyword>
<gene>
    <name evidence="4" type="ORF">CQY22_015045</name>
</gene>
<dbReference type="EMBL" id="PDCN02000022">
    <property type="protein sequence ID" value="PIB73934.1"/>
    <property type="molecule type" value="Genomic_DNA"/>
</dbReference>
<accession>A0A2G5P7S0</accession>
<dbReference type="STRING" id="85968.GCA_900073015_02562"/>
<evidence type="ECO:0000313" key="4">
    <source>
        <dbReference type="EMBL" id="PIB73934.1"/>
    </source>
</evidence>
<sequence>MRKAAASFSAMAAVAVVATATAHPAAAYAAGAHESHADRIADLIDGRARTLTLEGGFVGMQAFMRVTPLQLRGSLCAGPKTCSPVDYFALPVGWQTEAGAVKLNSAIGESGTDKTILLGHSQGGQVIYASLRSWADGRAEVPDGEVVWVSLGNPENPYGRRAGGIGYDHGQGLPDNYRDVVEKNPDIHGVEVIRQYDGWADYPQDTTNLLAVLNAQMGQFSIHNDYRDIDLTDENNATYYDAENQITYVWIPTKTMPLVSWAGPLAPTLDKMLRPTVEAGYNRPGDVQDQLADAYERDTGVGSAGSLESAGLADRGTTSASDSGELAELATDVAAGDKSPSLVQARTTLTKLAKQATPGRAVTDLGADGLKRQVRQASRQLKAVGVQIEDAGKRALAGVERVVQRLAAAPQKLQKAMNDAAQKSAGSESTGDD</sequence>
<proteinExistence type="predicted"/>
<dbReference type="AlphaFoldDB" id="A0A2G5P7S0"/>
<feature type="signal peptide" evidence="2">
    <location>
        <begin position="1"/>
        <end position="29"/>
    </location>
</feature>
<keyword evidence="2" id="KW-0732">Signal</keyword>
<dbReference type="Proteomes" id="UP000230551">
    <property type="component" value="Unassembled WGS sequence"/>
</dbReference>
<protein>
    <submittedName>
        <fullName evidence="4">PE-PPE domain-containing protein</fullName>
    </submittedName>
</protein>